<evidence type="ECO:0000313" key="2">
    <source>
        <dbReference type="Proteomes" id="UP000279194"/>
    </source>
</evidence>
<comment type="caution">
    <text evidence="1">The sequence shown here is derived from an EMBL/GenBank/DDBJ whole genome shotgun (WGS) entry which is preliminary data.</text>
</comment>
<protein>
    <submittedName>
        <fullName evidence="1">Uncharacterized protein</fullName>
    </submittedName>
</protein>
<keyword evidence="2" id="KW-1185">Reference proteome</keyword>
<sequence>MVTDKQSEKLDNLPLMTIDQIDIFEHLDREVAVLVDEEGLPWGQTIRVCLSQKALEEQILLFKHRAVTFPLGIVIDFLLKNHRQQLNFYGFSMGDYALERGELEKMAYAIDSFKLLWTCYKEKLSRDVSFETLKSRTFYYLGSPILTAGNPTFNFDIDHQNGKEFIKLFLSKESAQRYNYKQLQPVPVNLAQFKLIVEGKCGLVIEPNRRYSLKFE</sequence>
<dbReference type="Proteomes" id="UP000279194">
    <property type="component" value="Unassembled WGS sequence"/>
</dbReference>
<dbReference type="OrthoDB" id="2219731at2"/>
<reference evidence="1 2" key="1">
    <citation type="submission" date="2018-10" db="EMBL/GenBank/DDBJ databases">
        <title>Streptococcus hillyeri sp. nov., isolated from equine tracheal sample.</title>
        <authorList>
            <person name="Macfadyen A.C."/>
            <person name="Waller A."/>
            <person name="Paterson G.K."/>
        </authorList>
    </citation>
    <scope>NUCLEOTIDE SEQUENCE [LARGE SCALE GENOMIC DNA]</scope>
    <source>
        <strain evidence="1 2">28462</strain>
    </source>
</reference>
<name>A0A3L9DQT9_9STRE</name>
<gene>
    <name evidence="1" type="ORF">EAF07_09540</name>
</gene>
<organism evidence="1 2">
    <name type="scientific">Streptococcus hillyeri</name>
    <dbReference type="NCBI Taxonomy" id="2282420"/>
    <lineage>
        <taxon>Bacteria</taxon>
        <taxon>Bacillati</taxon>
        <taxon>Bacillota</taxon>
        <taxon>Bacilli</taxon>
        <taxon>Lactobacillales</taxon>
        <taxon>Streptococcaceae</taxon>
        <taxon>Streptococcus</taxon>
    </lineage>
</organism>
<accession>A0A3L9DQT9</accession>
<evidence type="ECO:0000313" key="1">
    <source>
        <dbReference type="EMBL" id="RLY01482.1"/>
    </source>
</evidence>
<dbReference type="RefSeq" id="WP_121836327.1">
    <property type="nucleotide sequence ID" value="NZ_RCVM01000027.1"/>
</dbReference>
<dbReference type="EMBL" id="RCVM01000027">
    <property type="protein sequence ID" value="RLY01482.1"/>
    <property type="molecule type" value="Genomic_DNA"/>
</dbReference>
<dbReference type="AlphaFoldDB" id="A0A3L9DQT9"/>
<proteinExistence type="predicted"/>